<name>A0ABR2YIW9_9CHLO</name>
<dbReference type="Gene3D" id="1.10.1370.40">
    <property type="match status" value="1"/>
</dbReference>
<keyword evidence="10" id="KW-0732">Signal</keyword>
<evidence type="ECO:0000256" key="3">
    <source>
        <dbReference type="ARBA" id="ARBA00022723"/>
    </source>
</evidence>
<dbReference type="Pfam" id="PF01432">
    <property type="entry name" value="Peptidase_M3"/>
    <property type="match status" value="1"/>
</dbReference>
<keyword evidence="5 9" id="KW-0862">Zinc</keyword>
<protein>
    <recommendedName>
        <fullName evidence="8">oligopeptidase A</fullName>
        <ecNumber evidence="8">3.4.24.70</ecNumber>
    </recommendedName>
</protein>
<dbReference type="PANTHER" id="PTHR11804:SF83">
    <property type="entry name" value="LD37516P"/>
    <property type="match status" value="1"/>
</dbReference>
<dbReference type="InterPro" id="IPR045666">
    <property type="entry name" value="OpdA_N"/>
</dbReference>
<feature type="domain" description="Peptidase M3A/M3B catalytic" evidence="11">
    <location>
        <begin position="278"/>
        <end position="735"/>
    </location>
</feature>
<keyword evidence="14" id="KW-1185">Reference proteome</keyword>
<feature type="chain" id="PRO_5046106054" description="oligopeptidase A" evidence="10">
    <location>
        <begin position="25"/>
        <end position="761"/>
    </location>
</feature>
<evidence type="ECO:0000256" key="2">
    <source>
        <dbReference type="ARBA" id="ARBA00022670"/>
    </source>
</evidence>
<evidence type="ECO:0000256" key="1">
    <source>
        <dbReference type="ARBA" id="ARBA00006040"/>
    </source>
</evidence>
<dbReference type="InterPro" id="IPR034005">
    <property type="entry name" value="M3A_DCP"/>
</dbReference>
<feature type="signal peptide" evidence="10">
    <location>
        <begin position="1"/>
        <end position="24"/>
    </location>
</feature>
<evidence type="ECO:0000256" key="7">
    <source>
        <dbReference type="ARBA" id="ARBA00024603"/>
    </source>
</evidence>
<evidence type="ECO:0000313" key="14">
    <source>
        <dbReference type="Proteomes" id="UP001491310"/>
    </source>
</evidence>
<evidence type="ECO:0000259" key="12">
    <source>
        <dbReference type="Pfam" id="PF19310"/>
    </source>
</evidence>
<proteinExistence type="inferred from homology"/>
<keyword evidence="4 9" id="KW-0378">Hydrolase</keyword>
<dbReference type="Gene3D" id="3.40.390.10">
    <property type="entry name" value="Collagenase (Catalytic Domain)"/>
    <property type="match status" value="1"/>
</dbReference>
<evidence type="ECO:0000256" key="10">
    <source>
        <dbReference type="SAM" id="SignalP"/>
    </source>
</evidence>
<dbReference type="CDD" id="cd06456">
    <property type="entry name" value="M3A_DCP"/>
    <property type="match status" value="1"/>
</dbReference>
<dbReference type="SUPFAM" id="SSF55486">
    <property type="entry name" value="Metalloproteases ('zincins'), catalytic domain"/>
    <property type="match status" value="1"/>
</dbReference>
<keyword evidence="2 9" id="KW-0645">Protease</keyword>
<feature type="domain" description="Oligopeptidase A N-terminal" evidence="12">
    <location>
        <begin position="72"/>
        <end position="186"/>
    </location>
</feature>
<gene>
    <name evidence="13" type="ORF">WJX75_002038</name>
</gene>
<evidence type="ECO:0000256" key="6">
    <source>
        <dbReference type="ARBA" id="ARBA00023049"/>
    </source>
</evidence>
<evidence type="ECO:0000256" key="5">
    <source>
        <dbReference type="ARBA" id="ARBA00022833"/>
    </source>
</evidence>
<sequence length="761" mass="84044">MPPTRTRTAVLVIGLLLCASLAGGARTPLEYIQDVQMAEGSAGAKEDPLLASTIFPLYDKLTAENIVPSLMNLFKELQKDIDELEASAPATWADLVDPYERLNDRLNLPWGIVTHLEGVKNSDALRAAMDQLNPLQVAVSQRLGQSSPLYQAFKLIRNNSTGLTEAQQRVLDGVIISAKLSGVDLEVAVPEGEDKGKARLQATNRFNDITQQLSTLSNNFSNNALDATAAFKLLITDKKDLDGLPGSFLAQAAQRASNATAENGPWLITLDAPTYTSVMSYADNRTLREEVYRAYISRASSGAADNTPVIEQMMALRQEQAHLAGYSNAAEYFMANKMATPQTAMDLIEQLREASYNTAAKELKDLRQFAASQNYTETLMNWDIAYWAQKQQQALFNLTDEDVRPYLPLPRVLEGLFALAKRLFNATVEAADGEVPVWDPSVRFFRLYRNGELKAHFYLDSFARPGEKSAGAWQSSMVGQSALLAAPGEKLRMPVAVLVTNQSPPVGDKPSLMTMYEVVTLFHEFGHGLQHMLTSETDVLVSGIAGIEQDAVEQPSQFLERWAHEKPVLLSFARHYQTNESMPDDLVNKVEATRNYRSGTDTLRQLFYALIDLKIHSKYNPQPGVFLHQTDLYKDVIAKTTVMAPLPEDRFLCTFTHIFSGGYASGYYGYKWAQVMSIDGFSAFQEVGMDNADAIAKEGLKYRDTILSLGGARAPALVFQDFRGRPASTTPILRDENLLQTDSGSVQTQSLVSAAISQRAN</sequence>
<dbReference type="InterPro" id="IPR001567">
    <property type="entry name" value="Pept_M3A_M3B_dom"/>
</dbReference>
<evidence type="ECO:0000313" key="13">
    <source>
        <dbReference type="EMBL" id="KAK9906453.1"/>
    </source>
</evidence>
<evidence type="ECO:0000256" key="8">
    <source>
        <dbReference type="ARBA" id="ARBA00026100"/>
    </source>
</evidence>
<keyword evidence="6 9" id="KW-0482">Metalloprotease</keyword>
<dbReference type="EMBL" id="JALJOT010000010">
    <property type="protein sequence ID" value="KAK9906453.1"/>
    <property type="molecule type" value="Genomic_DNA"/>
</dbReference>
<evidence type="ECO:0000259" key="11">
    <source>
        <dbReference type="Pfam" id="PF01432"/>
    </source>
</evidence>
<dbReference type="InterPro" id="IPR024079">
    <property type="entry name" value="MetalloPept_cat_dom_sf"/>
</dbReference>
<dbReference type="PANTHER" id="PTHR11804">
    <property type="entry name" value="PROTEASE M3 THIMET OLIGOPEPTIDASE-RELATED"/>
    <property type="match status" value="1"/>
</dbReference>
<comment type="cofactor">
    <cofactor evidence="9">
        <name>Zn(2+)</name>
        <dbReference type="ChEBI" id="CHEBI:29105"/>
    </cofactor>
    <text evidence="9">Binds 1 zinc ion.</text>
</comment>
<keyword evidence="3 9" id="KW-0479">Metal-binding</keyword>
<comment type="catalytic activity">
    <reaction evidence="7">
        <text>Hydrolysis of oligopeptides, with broad specificity. Gly or Ala commonly occur as P1 or P1' residues, but more distant residues are also important, as is shown by the fact that Z-Gly-Pro-Gly-|-Gly-Pro-Ala is cleaved, but not Z-(Gly)(5).</text>
        <dbReference type="EC" id="3.4.24.70"/>
    </reaction>
</comment>
<evidence type="ECO:0000256" key="4">
    <source>
        <dbReference type="ARBA" id="ARBA00022801"/>
    </source>
</evidence>
<dbReference type="InterPro" id="IPR045090">
    <property type="entry name" value="Pept_M3A_M3B"/>
</dbReference>
<comment type="caution">
    <text evidence="13">The sequence shown here is derived from an EMBL/GenBank/DDBJ whole genome shotgun (WGS) entry which is preliminary data.</text>
</comment>
<accession>A0ABR2YIW9</accession>
<dbReference type="Pfam" id="PF19310">
    <property type="entry name" value="TOP_N"/>
    <property type="match status" value="1"/>
</dbReference>
<evidence type="ECO:0000256" key="9">
    <source>
        <dbReference type="RuleBase" id="RU003435"/>
    </source>
</evidence>
<dbReference type="EC" id="3.4.24.70" evidence="8"/>
<dbReference type="InterPro" id="IPR024077">
    <property type="entry name" value="Neurolysin/TOP_dom2"/>
</dbReference>
<comment type="similarity">
    <text evidence="1 9">Belongs to the peptidase M3 family.</text>
</comment>
<reference evidence="13 14" key="1">
    <citation type="journal article" date="2024" name="Nat. Commun.">
        <title>Phylogenomics reveals the evolutionary origins of lichenization in chlorophyte algae.</title>
        <authorList>
            <person name="Puginier C."/>
            <person name="Libourel C."/>
            <person name="Otte J."/>
            <person name="Skaloud P."/>
            <person name="Haon M."/>
            <person name="Grisel S."/>
            <person name="Petersen M."/>
            <person name="Berrin J.G."/>
            <person name="Delaux P.M."/>
            <person name="Dal Grande F."/>
            <person name="Keller J."/>
        </authorList>
    </citation>
    <scope>NUCLEOTIDE SEQUENCE [LARGE SCALE GENOMIC DNA]</scope>
    <source>
        <strain evidence="13 14">SAG 216-7</strain>
    </source>
</reference>
<dbReference type="Gene3D" id="1.10.1370.10">
    <property type="entry name" value="Neurolysin, domain 3"/>
    <property type="match status" value="1"/>
</dbReference>
<organism evidence="13 14">
    <name type="scientific">Coccomyxa subellipsoidea</name>
    <dbReference type="NCBI Taxonomy" id="248742"/>
    <lineage>
        <taxon>Eukaryota</taxon>
        <taxon>Viridiplantae</taxon>
        <taxon>Chlorophyta</taxon>
        <taxon>core chlorophytes</taxon>
        <taxon>Trebouxiophyceae</taxon>
        <taxon>Trebouxiophyceae incertae sedis</taxon>
        <taxon>Coccomyxaceae</taxon>
        <taxon>Coccomyxa</taxon>
    </lineage>
</organism>
<dbReference type="Proteomes" id="UP001491310">
    <property type="component" value="Unassembled WGS sequence"/>
</dbReference>